<evidence type="ECO:0000256" key="1">
    <source>
        <dbReference type="SAM" id="MobiDB-lite"/>
    </source>
</evidence>
<feature type="region of interest" description="Disordered" evidence="1">
    <location>
        <begin position="340"/>
        <end position="371"/>
    </location>
</feature>
<evidence type="ECO:0000313" key="3">
    <source>
        <dbReference type="Proteomes" id="UP000663823"/>
    </source>
</evidence>
<name>A0A819RTI2_9BILA</name>
<accession>A0A819RTI2</accession>
<dbReference type="AlphaFoldDB" id="A0A819RTI2"/>
<evidence type="ECO:0000313" key="2">
    <source>
        <dbReference type="EMBL" id="CAF4045787.1"/>
    </source>
</evidence>
<dbReference type="Proteomes" id="UP000663823">
    <property type="component" value="Unassembled WGS sequence"/>
</dbReference>
<gene>
    <name evidence="2" type="ORF">OTI717_LOCUS31376</name>
</gene>
<sequence>MHDSELKTGHTYHRLYGFQREMLCLRTGCEAYRETAKHLLSQLYILLRDSNIELKIPIKCKKDCWLIITDIILFNDDLLQIRDFTLSSIDNKIWLICNPSYASKVLHEVQIETSGIPGMYNQIDCRRFFCKASSTTVYFVHLGTILNTNCPLNIEWLQQITQADPIDVLVVSCAYPDLSFQRLEIMNWNFQTILQRFESELPIVLTKLKFAFSRRENRQPILIWISPIPHTILNDIQNRQFVELASICLNITNQLEFEHLTRMHPWCDNYKTLFVKEGCHFSPTGIRHLTNQITEIISNKQHCRSYVDLLQPINVPIPISQPPFPIIDLAFLDPTDLKIKQQKKVRKPHRKKERKRRRKKRLNPGGKLKST</sequence>
<protein>
    <submittedName>
        <fullName evidence="2">Uncharacterized protein</fullName>
    </submittedName>
</protein>
<feature type="compositionally biased region" description="Basic residues" evidence="1">
    <location>
        <begin position="340"/>
        <end position="362"/>
    </location>
</feature>
<reference evidence="2" key="1">
    <citation type="submission" date="2021-02" db="EMBL/GenBank/DDBJ databases">
        <authorList>
            <person name="Nowell W R."/>
        </authorList>
    </citation>
    <scope>NUCLEOTIDE SEQUENCE</scope>
</reference>
<comment type="caution">
    <text evidence="2">The sequence shown here is derived from an EMBL/GenBank/DDBJ whole genome shotgun (WGS) entry which is preliminary data.</text>
</comment>
<dbReference type="EMBL" id="CAJOAX010008947">
    <property type="protein sequence ID" value="CAF4045787.1"/>
    <property type="molecule type" value="Genomic_DNA"/>
</dbReference>
<proteinExistence type="predicted"/>
<organism evidence="2 3">
    <name type="scientific">Rotaria sordida</name>
    <dbReference type="NCBI Taxonomy" id="392033"/>
    <lineage>
        <taxon>Eukaryota</taxon>
        <taxon>Metazoa</taxon>
        <taxon>Spiralia</taxon>
        <taxon>Gnathifera</taxon>
        <taxon>Rotifera</taxon>
        <taxon>Eurotatoria</taxon>
        <taxon>Bdelloidea</taxon>
        <taxon>Philodinida</taxon>
        <taxon>Philodinidae</taxon>
        <taxon>Rotaria</taxon>
    </lineage>
</organism>
<dbReference type="SUPFAM" id="SSF52266">
    <property type="entry name" value="SGNH hydrolase"/>
    <property type="match status" value="1"/>
</dbReference>